<dbReference type="Gene3D" id="2.30.30.40">
    <property type="entry name" value="SH3 Domains"/>
    <property type="match status" value="1"/>
</dbReference>
<dbReference type="InterPro" id="IPR051710">
    <property type="entry name" value="Phosphatase_SH3-domain"/>
</dbReference>
<dbReference type="SMART" id="SM00855">
    <property type="entry name" value="PGAM"/>
    <property type="match status" value="1"/>
</dbReference>
<evidence type="ECO:0000313" key="10">
    <source>
        <dbReference type="RefSeq" id="XP_055861950.1"/>
    </source>
</evidence>
<dbReference type="GeneID" id="106069612"/>
<dbReference type="InterPro" id="IPR013078">
    <property type="entry name" value="His_Pase_superF_clade-1"/>
</dbReference>
<dbReference type="CDD" id="cd14302">
    <property type="entry name" value="UBA_UBXN1"/>
    <property type="match status" value="1"/>
</dbReference>
<evidence type="ECO:0000256" key="4">
    <source>
        <dbReference type="PIRSR" id="PIRSR613078-3"/>
    </source>
</evidence>
<dbReference type="SUPFAM" id="SSF46934">
    <property type="entry name" value="UBA-like"/>
    <property type="match status" value="1"/>
</dbReference>
<evidence type="ECO:0000256" key="2">
    <source>
        <dbReference type="ARBA" id="ARBA00022443"/>
    </source>
</evidence>
<keyword evidence="8" id="KW-1185">Reference proteome</keyword>
<dbReference type="Pfam" id="PF22562">
    <property type="entry name" value="UBA_7"/>
    <property type="match status" value="1"/>
</dbReference>
<dbReference type="InterPro" id="IPR001452">
    <property type="entry name" value="SH3_domain"/>
</dbReference>
<dbReference type="PROSITE" id="PS50002">
    <property type="entry name" value="SH3"/>
    <property type="match status" value="1"/>
</dbReference>
<dbReference type="InterPro" id="IPR009060">
    <property type="entry name" value="UBA-like_sf"/>
</dbReference>
<dbReference type="GO" id="GO:0005737">
    <property type="term" value="C:cytoplasm"/>
    <property type="evidence" value="ECO:0007669"/>
    <property type="project" value="UniProtKB-SubCell"/>
</dbReference>
<dbReference type="Gene3D" id="1.10.8.10">
    <property type="entry name" value="DNA helicase RuvA subunit, C-terminal domain"/>
    <property type="match status" value="1"/>
</dbReference>
<organism evidence="8 10">
    <name type="scientific">Biomphalaria glabrata</name>
    <name type="common">Bloodfluke planorb</name>
    <name type="synonym">Freshwater snail</name>
    <dbReference type="NCBI Taxonomy" id="6526"/>
    <lineage>
        <taxon>Eukaryota</taxon>
        <taxon>Metazoa</taxon>
        <taxon>Spiralia</taxon>
        <taxon>Lophotrochozoa</taxon>
        <taxon>Mollusca</taxon>
        <taxon>Gastropoda</taxon>
        <taxon>Heterobranchia</taxon>
        <taxon>Euthyneura</taxon>
        <taxon>Panpulmonata</taxon>
        <taxon>Hygrophila</taxon>
        <taxon>Lymnaeoidea</taxon>
        <taxon>Planorbidae</taxon>
        <taxon>Biomphalaria</taxon>
    </lineage>
</organism>
<dbReference type="SUPFAM" id="SSF50044">
    <property type="entry name" value="SH3-domain"/>
    <property type="match status" value="1"/>
</dbReference>
<comment type="subcellular location">
    <subcellularLocation>
        <location evidence="1">Cytoplasm</location>
    </subcellularLocation>
</comment>
<dbReference type="OMA" id="NMPKEIP"/>
<dbReference type="OrthoDB" id="414418at2759"/>
<feature type="site" description="Transition state stabilizer" evidence="4">
    <location>
        <position position="563"/>
    </location>
</feature>
<dbReference type="SUPFAM" id="SSF53254">
    <property type="entry name" value="Phosphoglycerate mutase-like"/>
    <property type="match status" value="1"/>
</dbReference>
<evidence type="ECO:0000259" key="6">
    <source>
        <dbReference type="PROSITE" id="PS50002"/>
    </source>
</evidence>
<dbReference type="Pfam" id="PF14604">
    <property type="entry name" value="SH3_9"/>
    <property type="match status" value="1"/>
</dbReference>
<dbReference type="PROSITE" id="PS50030">
    <property type="entry name" value="UBA"/>
    <property type="match status" value="1"/>
</dbReference>
<keyword evidence="2 5" id="KW-0728">SH3 domain</keyword>
<dbReference type="PANTHER" id="PTHR16469:SF27">
    <property type="entry name" value="UBIQUITIN-ASSOCIATED AND SH3 DOMAIN-CONTAINING BA-RELATED"/>
    <property type="match status" value="1"/>
</dbReference>
<dbReference type="Proteomes" id="UP001165740">
    <property type="component" value="Chromosome 12"/>
</dbReference>
<dbReference type="InterPro" id="IPR036028">
    <property type="entry name" value="SH3-like_dom_sf"/>
</dbReference>
<sequence length="634" mass="72707">MAGIPPRTRSRSSNASWKERSPLEILLHMGFSKERAEKALAVTGNNGVHIASDWLLSHVNDPHLDDLEAQEYIIYLCPCGDFLKRLGIYWETSMQSCGWNAAHIYHPHITLCSFFKLPNNKVSVIDSVITCIKQELLQWPALGTFKLELFTQSKNFIGYFVLSPYHQFIEKLMIRVHHEFSKAGIEMKPQMKQLHMTLAFQYDQINHDVLMKLAQELTVPLQTEWEIKVFSRNPALKSSEVRKIIKRYKPQQDDELELQEGDYVHMDPEEHERSPDGWFKGTSWRTGVSGFFPGNFTTRCSQMDIWTVHRSASLPNTSSGNVQVDVHERNLDSGILNGIGDYDNLWVASSNGTAEGEQMYAKVKKPPKNFGSEPRRLFVVRHGERCDFAFKNWFERCFDAKTDVYTRFNLNCPKQMIPRANCKDFIKDCPLTVIGREQARLTGESLRETGQSISYIYCSPALRCVETAQEIMTAYGSHVKMCIEPSLFEWLGWYKPILPIFITPEELEVHGFAVDSSYTPYVQFESIPMTESVGEYYRRSHSFVNSVLKKHKVAGGNILLVAHSGSLDSCTRQLRGKAVRNQEEFRNIVKGCPYCCLCMAVEDFSSSKWNLAEPPIPQLTHGTNKEYKWDLLMS</sequence>
<accession>A0A9W2YGZ8</accession>
<dbReference type="InterPro" id="IPR041923">
    <property type="entry name" value="UBA_UBXN1"/>
</dbReference>
<reference evidence="9 10" key="1">
    <citation type="submission" date="2025-04" db="UniProtKB">
        <authorList>
            <consortium name="RefSeq"/>
        </authorList>
    </citation>
    <scope>IDENTIFICATION</scope>
</reference>
<dbReference type="AlphaFoldDB" id="A0A9W2YGZ8"/>
<dbReference type="PANTHER" id="PTHR16469">
    <property type="entry name" value="UBIQUITIN-ASSOCIATED AND SH3 DOMAIN-CONTAINING BA-RELATED"/>
    <property type="match status" value="1"/>
</dbReference>
<keyword evidence="3" id="KW-0963">Cytoplasm</keyword>
<evidence type="ECO:0000256" key="5">
    <source>
        <dbReference type="PROSITE-ProRule" id="PRU00192"/>
    </source>
</evidence>
<dbReference type="SMART" id="SM00165">
    <property type="entry name" value="UBA"/>
    <property type="match status" value="1"/>
</dbReference>
<evidence type="ECO:0000259" key="7">
    <source>
        <dbReference type="PROSITE" id="PS50030"/>
    </source>
</evidence>
<protein>
    <submittedName>
        <fullName evidence="9 10">Ecdysteroid-phosphate phosphatase-like isoform X1</fullName>
    </submittedName>
</protein>
<evidence type="ECO:0000313" key="8">
    <source>
        <dbReference type="Proteomes" id="UP001165740"/>
    </source>
</evidence>
<proteinExistence type="predicted"/>
<name>A0A9W2YGZ8_BIOGL</name>
<evidence type="ECO:0000256" key="1">
    <source>
        <dbReference type="ARBA" id="ARBA00004496"/>
    </source>
</evidence>
<dbReference type="Pfam" id="PF00300">
    <property type="entry name" value="His_Phos_1"/>
    <property type="match status" value="1"/>
</dbReference>
<feature type="domain" description="UBA" evidence="7">
    <location>
        <begin position="16"/>
        <end position="58"/>
    </location>
</feature>
<evidence type="ECO:0000313" key="9">
    <source>
        <dbReference type="RefSeq" id="XP_055861949.1"/>
    </source>
</evidence>
<dbReference type="InterPro" id="IPR015940">
    <property type="entry name" value="UBA"/>
</dbReference>
<dbReference type="InterPro" id="IPR029033">
    <property type="entry name" value="His_PPase_superfam"/>
</dbReference>
<dbReference type="CDD" id="cd07067">
    <property type="entry name" value="HP_PGM_like"/>
    <property type="match status" value="1"/>
</dbReference>
<dbReference type="RefSeq" id="XP_055861950.1">
    <property type="nucleotide sequence ID" value="XM_056005975.1"/>
</dbReference>
<dbReference type="SMART" id="SM00326">
    <property type="entry name" value="SH3"/>
    <property type="match status" value="1"/>
</dbReference>
<evidence type="ECO:0000256" key="3">
    <source>
        <dbReference type="ARBA" id="ARBA00022490"/>
    </source>
</evidence>
<gene>
    <name evidence="9 10" type="primary">LOC106069612</name>
</gene>
<feature type="domain" description="SH3" evidence="6">
    <location>
        <begin position="237"/>
        <end position="302"/>
    </location>
</feature>
<dbReference type="RefSeq" id="XP_055861949.1">
    <property type="nucleotide sequence ID" value="XM_056005974.1"/>
</dbReference>
<dbReference type="FunFam" id="1.10.8.10:FF:000053">
    <property type="entry name" value="Ubiquitin-associated and SH3 domain-containing, A"/>
    <property type="match status" value="1"/>
</dbReference>
<dbReference type="Gene3D" id="3.40.50.1240">
    <property type="entry name" value="Phosphoglycerate mutase-like"/>
    <property type="match status" value="1"/>
</dbReference>